<sequence length="340" mass="36377">MTSLRRRLLVLVGAVLLLAGLGTGVVLHAAARADRANEPHSGEPAVTAGKLTLGQKGRLAFLNAAAGPHRTAVASVPSTDPRGGRTASSLRCARFYAAAGTGICLQSNPGVLRQSNRALLLDADLRTRRTFPLAGTPSRARVSPSGRFVAWTVFVSGESYSSAFFSTRTSILDTLTLRLTPSLETFAIVRDGRPYHASDINFWGVTFSADDDTFYATLNTAGKTYLVRGSVSRRTVTTLAENVECPSLSPDGTRVAFKKRVLSRTDLWHEYVLDLRTLHETPLAERHSVDDQATWLDDRTVAYALPANGKVGGSDLWSVSADGTGTPRLLIADASSPAPL</sequence>
<evidence type="ECO:0000313" key="2">
    <source>
        <dbReference type="Proteomes" id="UP000035366"/>
    </source>
</evidence>
<dbReference type="Proteomes" id="UP000035366">
    <property type="component" value="Chromosome"/>
</dbReference>
<dbReference type="Gene3D" id="2.120.10.30">
    <property type="entry name" value="TolB, C-terminal domain"/>
    <property type="match status" value="1"/>
</dbReference>
<dbReference type="PROSITE" id="PS51318">
    <property type="entry name" value="TAT"/>
    <property type="match status" value="1"/>
</dbReference>
<reference evidence="1 2" key="1">
    <citation type="journal article" date="2015" name="ISME J.">
        <title>Draft Genome Sequence of Streptomyces incarnatus NRRL8089, which Produces the Nucleoside Antibiotic Sinefungin.</title>
        <authorList>
            <person name="Oshima K."/>
            <person name="Hattori M."/>
            <person name="Shimizu H."/>
            <person name="Fukuda K."/>
            <person name="Nemoto M."/>
            <person name="Inagaki K."/>
            <person name="Tamura T."/>
        </authorList>
    </citation>
    <scope>NUCLEOTIDE SEQUENCE [LARGE SCALE GENOMIC DNA]</scope>
    <source>
        <strain evidence="1 2">NRRL 8089</strain>
    </source>
</reference>
<organism evidence="1 2">
    <name type="scientific">Streptomyces incarnatus</name>
    <dbReference type="NCBI Taxonomy" id="665007"/>
    <lineage>
        <taxon>Bacteria</taxon>
        <taxon>Bacillati</taxon>
        <taxon>Actinomycetota</taxon>
        <taxon>Actinomycetes</taxon>
        <taxon>Kitasatosporales</taxon>
        <taxon>Streptomycetaceae</taxon>
        <taxon>Streptomyces</taxon>
    </lineage>
</organism>
<dbReference type="SUPFAM" id="SSF82171">
    <property type="entry name" value="DPP6 N-terminal domain-like"/>
    <property type="match status" value="1"/>
</dbReference>
<dbReference type="InterPro" id="IPR011042">
    <property type="entry name" value="6-blade_b-propeller_TolB-like"/>
</dbReference>
<dbReference type="RefSeq" id="WP_208902845.1">
    <property type="nucleotide sequence ID" value="NZ_CP011497.1"/>
</dbReference>
<evidence type="ECO:0000313" key="1">
    <source>
        <dbReference type="EMBL" id="AKJ15402.1"/>
    </source>
</evidence>
<dbReference type="Pfam" id="PF07676">
    <property type="entry name" value="PD40"/>
    <property type="match status" value="1"/>
</dbReference>
<protein>
    <submittedName>
        <fullName evidence="1">TolB-like translocation protein</fullName>
    </submittedName>
</protein>
<dbReference type="InterPro" id="IPR011659">
    <property type="entry name" value="WD40"/>
</dbReference>
<keyword evidence="2" id="KW-1185">Reference proteome</keyword>
<gene>
    <name evidence="1" type="ORF">ABB07_36670</name>
</gene>
<proteinExistence type="predicted"/>
<name>A0ABN4GR93_9ACTN</name>
<accession>A0ABN4GR93</accession>
<dbReference type="InterPro" id="IPR006311">
    <property type="entry name" value="TAT_signal"/>
</dbReference>
<dbReference type="EMBL" id="CP011497">
    <property type="protein sequence ID" value="AKJ15402.1"/>
    <property type="molecule type" value="Genomic_DNA"/>
</dbReference>